<dbReference type="Gene3D" id="2.160.20.20">
    <property type="match status" value="1"/>
</dbReference>
<dbReference type="Pfam" id="PF18883">
    <property type="entry name" value="AC_1"/>
    <property type="match status" value="1"/>
</dbReference>
<name>A0A1S8YI86_9GAMM</name>
<proteinExistence type="predicted"/>
<dbReference type="InterPro" id="IPR012332">
    <property type="entry name" value="Autotransporter_pectin_lyase_C"/>
</dbReference>
<dbReference type="GO" id="GO:0019867">
    <property type="term" value="C:outer membrane"/>
    <property type="evidence" value="ECO:0007669"/>
    <property type="project" value="InterPro"/>
</dbReference>
<dbReference type="PANTHER" id="PTHR12338">
    <property type="entry name" value="AUTOTRANSPORTER"/>
    <property type="match status" value="1"/>
</dbReference>
<protein>
    <recommendedName>
        <fullName evidence="1">Autotransporter domain-containing protein</fullName>
    </recommendedName>
</protein>
<dbReference type="Proteomes" id="UP000190667">
    <property type="component" value="Unassembled WGS sequence"/>
</dbReference>
<dbReference type="Gene3D" id="2.40.128.130">
    <property type="entry name" value="Autotransporter beta-domain"/>
    <property type="match status" value="1"/>
</dbReference>
<dbReference type="PROSITE" id="PS51208">
    <property type="entry name" value="AUTOTRANSPORTER"/>
    <property type="match status" value="1"/>
</dbReference>
<keyword evidence="3" id="KW-1185">Reference proteome</keyword>
<accession>A0A1S8YI86</accession>
<dbReference type="SUPFAM" id="SSF51126">
    <property type="entry name" value="Pectin lyase-like"/>
    <property type="match status" value="1"/>
</dbReference>
<dbReference type="SMART" id="SM00869">
    <property type="entry name" value="Autotransporter"/>
    <property type="match status" value="1"/>
</dbReference>
<evidence type="ECO:0000259" key="1">
    <source>
        <dbReference type="PROSITE" id="PS51208"/>
    </source>
</evidence>
<dbReference type="NCBIfam" id="TIGR01414">
    <property type="entry name" value="autotrans_barl"/>
    <property type="match status" value="1"/>
</dbReference>
<comment type="caution">
    <text evidence="2">The sequence shown here is derived from an EMBL/GenBank/DDBJ whole genome shotgun (WGS) entry which is preliminary data.</text>
</comment>
<organism evidence="2 3">
    <name type="scientific">Izhakiella australiensis</name>
    <dbReference type="NCBI Taxonomy" id="1926881"/>
    <lineage>
        <taxon>Bacteria</taxon>
        <taxon>Pseudomonadati</taxon>
        <taxon>Pseudomonadota</taxon>
        <taxon>Gammaproteobacteria</taxon>
        <taxon>Enterobacterales</taxon>
        <taxon>Erwiniaceae</taxon>
        <taxon>Izhakiella</taxon>
    </lineage>
</organism>
<dbReference type="InterPro" id="IPR005546">
    <property type="entry name" value="Autotransporte_beta"/>
</dbReference>
<dbReference type="InterPro" id="IPR043990">
    <property type="entry name" value="AC_1"/>
</dbReference>
<dbReference type="InterPro" id="IPR050909">
    <property type="entry name" value="Bact_Autotransporter_VF"/>
</dbReference>
<dbReference type="Pfam" id="PF03797">
    <property type="entry name" value="Autotransporter"/>
    <property type="match status" value="1"/>
</dbReference>
<gene>
    <name evidence="2" type="ORF">BTJ39_18345</name>
</gene>
<evidence type="ECO:0000313" key="2">
    <source>
        <dbReference type="EMBL" id="OON38416.1"/>
    </source>
</evidence>
<dbReference type="STRING" id="1926881.BTJ39_18345"/>
<dbReference type="PANTHER" id="PTHR12338:SF5">
    <property type="entry name" value="ANTIGEN 43-RELATED"/>
    <property type="match status" value="1"/>
</dbReference>
<dbReference type="CDD" id="cd01344">
    <property type="entry name" value="PL2_Passenger_AT"/>
    <property type="match status" value="1"/>
</dbReference>
<dbReference type="SUPFAM" id="SSF103515">
    <property type="entry name" value="Autotransporter"/>
    <property type="match status" value="1"/>
</dbReference>
<dbReference type="InterPro" id="IPR006315">
    <property type="entry name" value="OM_autotransptr_brl_dom"/>
</dbReference>
<dbReference type="AlphaFoldDB" id="A0A1S8YI86"/>
<dbReference type="EMBL" id="MRUL01000016">
    <property type="protein sequence ID" value="OON38416.1"/>
    <property type="molecule type" value="Genomic_DNA"/>
</dbReference>
<sequence>MGAVVNDNNSLIISDNASALTLGGDVTSVTNNGEIRASDYAIEITPGATIGSVTNNGDLTGNAGIMNAGHITGDIINTGVINGGILNYGAIDGGVTLGNATLILAGNNASVGAVSGSNNSAVTIGRSDEAASFRAINAVDVGSISVLNDSRLLLAENLNWQADAISNNGTIVLGSGSTLTGSTSNAGTLTLSDAQNVNASIAGDVNNSGSLVLNPTPQSAGNTLTINGNYTGAPGSKISLGSVLGGDASLTDKLIINGNTTGSSALSVANEGGSGSSTLEGIQLVQVNGISDANFTLDGRVVAGAYDYTLEKGDASGSEANGWYLSSYTQSTSPGSSTFPGAQVNPQRRVRPEAASYADNLRAASTLFNTSLYDRVGETQYVDPLTGAMRTTSMWMRNVGGHNQASMSDGQNKTTSNRYVLQIGGDIIQWRDAKAGKFSLGIMGGYANQRSRSRNHLSGNDSRGAVDGYSTGLYGTWLQNADDKSGLYIDSWLLYSWFDNEVKGQGLAPETYKSHGLTASLESGYNYRASSWMSSKGMENSIWLQPHAQVIWMGVKADDYTESNGARIESEGDNNVQTRLGMRAFLNGKSALDKNSVREFQPFVEANWIYNSKQYGASMNGDKDHMQGARNIGELKGGVEGKLSSRLSMWLDLAHQIGGEGYSDTQGTLGVRYQF</sequence>
<evidence type="ECO:0000313" key="3">
    <source>
        <dbReference type="Proteomes" id="UP000190667"/>
    </source>
</evidence>
<feature type="domain" description="Autotransporter" evidence="1">
    <location>
        <begin position="387"/>
        <end position="675"/>
    </location>
</feature>
<dbReference type="InterPro" id="IPR036709">
    <property type="entry name" value="Autotransporte_beta_dom_sf"/>
</dbReference>
<reference evidence="2 3" key="1">
    <citation type="submission" date="2016-12" db="EMBL/GenBank/DDBJ databases">
        <title>Izhakiella australiana sp. nov. of genus Izhakiella isolated from Australian desert.</title>
        <authorList>
            <person name="Ji M."/>
        </authorList>
    </citation>
    <scope>NUCLEOTIDE SEQUENCE [LARGE SCALE GENOMIC DNA]</scope>
    <source>
        <strain evidence="2 3">D4N98</strain>
    </source>
</reference>
<dbReference type="InterPro" id="IPR011050">
    <property type="entry name" value="Pectin_lyase_fold/virulence"/>
</dbReference>